<comment type="caution">
    <text evidence="1">The sequence shown here is derived from an EMBL/GenBank/DDBJ whole genome shotgun (WGS) entry which is preliminary data.</text>
</comment>
<keyword evidence="2" id="KW-1185">Reference proteome</keyword>
<evidence type="ECO:0000313" key="1">
    <source>
        <dbReference type="EMBL" id="KAA1095569.1"/>
    </source>
</evidence>
<reference evidence="1 2" key="1">
    <citation type="submission" date="2019-05" db="EMBL/GenBank/DDBJ databases">
        <title>Emergence of the Ug99 lineage of the wheat stem rust pathogen through somatic hybridization.</title>
        <authorList>
            <person name="Li F."/>
            <person name="Upadhyaya N.M."/>
            <person name="Sperschneider J."/>
            <person name="Matny O."/>
            <person name="Nguyen-Phuc H."/>
            <person name="Mago R."/>
            <person name="Raley C."/>
            <person name="Miller M.E."/>
            <person name="Silverstein K.A.T."/>
            <person name="Henningsen E."/>
            <person name="Hirsch C.D."/>
            <person name="Visser B."/>
            <person name="Pretorius Z.A."/>
            <person name="Steffenson B.J."/>
            <person name="Schwessinger B."/>
            <person name="Dodds P.N."/>
            <person name="Figueroa M."/>
        </authorList>
    </citation>
    <scope>NUCLEOTIDE SEQUENCE [LARGE SCALE GENOMIC DNA]</scope>
    <source>
        <strain evidence="1">21-0</strain>
    </source>
</reference>
<evidence type="ECO:0000313" key="2">
    <source>
        <dbReference type="Proteomes" id="UP000324748"/>
    </source>
</evidence>
<dbReference type="EMBL" id="VSWC01000069">
    <property type="protein sequence ID" value="KAA1095569.1"/>
    <property type="molecule type" value="Genomic_DNA"/>
</dbReference>
<protein>
    <submittedName>
        <fullName evidence="1">Uncharacterized protein</fullName>
    </submittedName>
</protein>
<proteinExistence type="predicted"/>
<dbReference type="Proteomes" id="UP000324748">
    <property type="component" value="Unassembled WGS sequence"/>
</dbReference>
<dbReference type="AlphaFoldDB" id="A0A5B0P6F2"/>
<accession>A0A5B0P6F2</accession>
<sequence length="50" mass="5481">MRQHLRFGTVGPAELDETISNPAHPAQLISKKIFEFQSANPSSSPSSFSH</sequence>
<gene>
    <name evidence="1" type="ORF">PGT21_000587</name>
</gene>
<organism evidence="1 2">
    <name type="scientific">Puccinia graminis f. sp. tritici</name>
    <dbReference type="NCBI Taxonomy" id="56615"/>
    <lineage>
        <taxon>Eukaryota</taxon>
        <taxon>Fungi</taxon>
        <taxon>Dikarya</taxon>
        <taxon>Basidiomycota</taxon>
        <taxon>Pucciniomycotina</taxon>
        <taxon>Pucciniomycetes</taxon>
        <taxon>Pucciniales</taxon>
        <taxon>Pucciniaceae</taxon>
        <taxon>Puccinia</taxon>
    </lineage>
</organism>
<name>A0A5B0P6F2_PUCGR</name>